<dbReference type="Gene3D" id="6.10.340.10">
    <property type="match status" value="1"/>
</dbReference>
<feature type="domain" description="PAS" evidence="12">
    <location>
        <begin position="121"/>
        <end position="167"/>
    </location>
</feature>
<dbReference type="AlphaFoldDB" id="A0A8F9TYV2"/>
<keyword evidence="10" id="KW-0812">Transmembrane</keyword>
<evidence type="ECO:0000259" key="13">
    <source>
        <dbReference type="PROSITE" id="PS50885"/>
    </source>
</evidence>
<keyword evidence="10" id="KW-1133">Transmembrane helix</keyword>
<name>A0A8F9TYV2_9BACT</name>
<dbReference type="InterPro" id="IPR003660">
    <property type="entry name" value="HAMP_dom"/>
</dbReference>
<dbReference type="InterPro" id="IPR003594">
    <property type="entry name" value="HATPase_dom"/>
</dbReference>
<dbReference type="PANTHER" id="PTHR43065">
    <property type="entry name" value="SENSOR HISTIDINE KINASE"/>
    <property type="match status" value="1"/>
</dbReference>
<keyword evidence="6" id="KW-0547">Nucleotide-binding</keyword>
<dbReference type="InterPro" id="IPR004358">
    <property type="entry name" value="Sig_transdc_His_kin-like_C"/>
</dbReference>
<dbReference type="Proteomes" id="UP000825051">
    <property type="component" value="Chromosome"/>
</dbReference>
<reference evidence="14" key="1">
    <citation type="submission" date="2021-08" db="EMBL/GenBank/DDBJ databases">
        <title>Genome of a novel bacterium of the phylum Verrucomicrobia, Oleiharenicola sp. KSB-15.</title>
        <authorList>
            <person name="Chung J.-H."/>
            <person name="Ahn J.-H."/>
            <person name="Yoon Y."/>
            <person name="Kim D.-Y."/>
            <person name="An S.-H."/>
            <person name="Park I."/>
            <person name="Yeon J."/>
        </authorList>
    </citation>
    <scope>NUCLEOTIDE SEQUENCE</scope>
    <source>
        <strain evidence="14">KSB-15</strain>
    </source>
</reference>
<keyword evidence="5" id="KW-0808">Transferase</keyword>
<keyword evidence="10" id="KW-0472">Membrane</keyword>
<dbReference type="GO" id="GO:0005524">
    <property type="term" value="F:ATP binding"/>
    <property type="evidence" value="ECO:0007669"/>
    <property type="project" value="UniProtKB-KW"/>
</dbReference>
<dbReference type="EC" id="2.7.13.3" evidence="3"/>
<evidence type="ECO:0000259" key="11">
    <source>
        <dbReference type="PROSITE" id="PS50109"/>
    </source>
</evidence>
<dbReference type="SUPFAM" id="SSF55874">
    <property type="entry name" value="ATPase domain of HSP90 chaperone/DNA topoisomerase II/histidine kinase"/>
    <property type="match status" value="1"/>
</dbReference>
<dbReference type="InterPro" id="IPR036890">
    <property type="entry name" value="HATPase_C_sf"/>
</dbReference>
<keyword evidence="4" id="KW-0597">Phosphoprotein</keyword>
<keyword evidence="15" id="KW-1185">Reference proteome</keyword>
<dbReference type="SUPFAM" id="SSF55785">
    <property type="entry name" value="PYP-like sensor domain (PAS domain)"/>
    <property type="match status" value="1"/>
</dbReference>
<evidence type="ECO:0000256" key="10">
    <source>
        <dbReference type="SAM" id="Phobius"/>
    </source>
</evidence>
<protein>
    <recommendedName>
        <fullName evidence="3">histidine kinase</fullName>
        <ecNumber evidence="3">2.7.13.3</ecNumber>
    </recommendedName>
</protein>
<keyword evidence="8" id="KW-0067">ATP-binding</keyword>
<feature type="domain" description="Histidine kinase" evidence="11">
    <location>
        <begin position="236"/>
        <end position="441"/>
    </location>
</feature>
<evidence type="ECO:0000256" key="2">
    <source>
        <dbReference type="ARBA" id="ARBA00004370"/>
    </source>
</evidence>
<dbReference type="SMART" id="SM00387">
    <property type="entry name" value="HATPase_c"/>
    <property type="match status" value="1"/>
</dbReference>
<evidence type="ECO:0000256" key="6">
    <source>
        <dbReference type="ARBA" id="ARBA00022741"/>
    </source>
</evidence>
<dbReference type="KEGG" id="ole:K0B96_07935"/>
<evidence type="ECO:0000256" key="4">
    <source>
        <dbReference type="ARBA" id="ARBA00022553"/>
    </source>
</evidence>
<sequence>MAKSYRRFSHDESVFATALLAGLPGVVVSLALLWTGDFTPKVQWTLTLIVAGSWLGFAGAVKSRVVRPLQTMANLLSALREGDFSVRARGARRDEPLGDVMTEINTLSRTLQEQRLGALEATALLRTVMEEIDVAIFAFDQDGALRLANHSAQILLDKPAERILGRNARELGLEEWLNGDPARVLSTSFPGHPGRWGMRRSLFREGGRPHHLIVIADLSRALREEETKAWQRLVRVLGHELNNSLAPIKSIAGSLGAILKHAQRPADWETDMRAGLEIIETRADGLSRFMQAYARLAKLPQPNLAPCSLLALVHRVVALELRHPVHVVGGPAIQVACDAAQIEQVLINLIKNAVDAVSETGGGVRIAWTKQSHRVELTVEDDGPGVANASNLFVPFFTTKPSGSGIGLVLCRQIAENHGGTLTLANRSDAPGSVATLRLPA</sequence>
<gene>
    <name evidence="14" type="ORF">K0B96_07935</name>
</gene>
<organism evidence="14 15">
    <name type="scientific">Horticoccus luteus</name>
    <dbReference type="NCBI Taxonomy" id="2862869"/>
    <lineage>
        <taxon>Bacteria</taxon>
        <taxon>Pseudomonadati</taxon>
        <taxon>Verrucomicrobiota</taxon>
        <taxon>Opitutia</taxon>
        <taxon>Opitutales</taxon>
        <taxon>Opitutaceae</taxon>
        <taxon>Horticoccus</taxon>
    </lineage>
</organism>
<dbReference type="PANTHER" id="PTHR43065:SF46">
    <property type="entry name" value="C4-DICARBOXYLATE TRANSPORT SENSOR PROTEIN DCTB"/>
    <property type="match status" value="1"/>
</dbReference>
<comment type="subcellular location">
    <subcellularLocation>
        <location evidence="2">Membrane</location>
    </subcellularLocation>
</comment>
<dbReference type="CDD" id="cd06225">
    <property type="entry name" value="HAMP"/>
    <property type="match status" value="1"/>
</dbReference>
<accession>A0A8F9TYV2</accession>
<dbReference type="SMART" id="SM00091">
    <property type="entry name" value="PAS"/>
    <property type="match status" value="1"/>
</dbReference>
<dbReference type="Pfam" id="PF02518">
    <property type="entry name" value="HATPase_c"/>
    <property type="match status" value="1"/>
</dbReference>
<comment type="catalytic activity">
    <reaction evidence="1">
        <text>ATP + protein L-histidine = ADP + protein N-phospho-L-histidine.</text>
        <dbReference type="EC" id="2.7.13.3"/>
    </reaction>
</comment>
<evidence type="ECO:0000259" key="12">
    <source>
        <dbReference type="PROSITE" id="PS50112"/>
    </source>
</evidence>
<evidence type="ECO:0000256" key="7">
    <source>
        <dbReference type="ARBA" id="ARBA00022777"/>
    </source>
</evidence>
<evidence type="ECO:0000256" key="5">
    <source>
        <dbReference type="ARBA" id="ARBA00022679"/>
    </source>
</evidence>
<evidence type="ECO:0000256" key="9">
    <source>
        <dbReference type="ARBA" id="ARBA00023012"/>
    </source>
</evidence>
<dbReference type="SUPFAM" id="SSF158472">
    <property type="entry name" value="HAMP domain-like"/>
    <property type="match status" value="1"/>
</dbReference>
<evidence type="ECO:0000256" key="8">
    <source>
        <dbReference type="ARBA" id="ARBA00022840"/>
    </source>
</evidence>
<dbReference type="InterPro" id="IPR000014">
    <property type="entry name" value="PAS"/>
</dbReference>
<dbReference type="GO" id="GO:0004673">
    <property type="term" value="F:protein histidine kinase activity"/>
    <property type="evidence" value="ECO:0007669"/>
    <property type="project" value="UniProtKB-EC"/>
</dbReference>
<evidence type="ECO:0000313" key="15">
    <source>
        <dbReference type="Proteomes" id="UP000825051"/>
    </source>
</evidence>
<evidence type="ECO:0000256" key="3">
    <source>
        <dbReference type="ARBA" id="ARBA00012438"/>
    </source>
</evidence>
<dbReference type="EMBL" id="CP080507">
    <property type="protein sequence ID" value="QYM80526.1"/>
    <property type="molecule type" value="Genomic_DNA"/>
</dbReference>
<dbReference type="InterPro" id="IPR005467">
    <property type="entry name" value="His_kinase_dom"/>
</dbReference>
<dbReference type="GO" id="GO:0000160">
    <property type="term" value="P:phosphorelay signal transduction system"/>
    <property type="evidence" value="ECO:0007669"/>
    <property type="project" value="UniProtKB-KW"/>
</dbReference>
<dbReference type="PROSITE" id="PS50109">
    <property type="entry name" value="HIS_KIN"/>
    <property type="match status" value="1"/>
</dbReference>
<dbReference type="PROSITE" id="PS50885">
    <property type="entry name" value="HAMP"/>
    <property type="match status" value="1"/>
</dbReference>
<dbReference type="PROSITE" id="PS50112">
    <property type="entry name" value="PAS"/>
    <property type="match status" value="1"/>
</dbReference>
<keyword evidence="9" id="KW-0902">Two-component regulatory system</keyword>
<dbReference type="GO" id="GO:0016020">
    <property type="term" value="C:membrane"/>
    <property type="evidence" value="ECO:0007669"/>
    <property type="project" value="UniProtKB-SubCell"/>
</dbReference>
<evidence type="ECO:0000313" key="14">
    <source>
        <dbReference type="EMBL" id="QYM80526.1"/>
    </source>
</evidence>
<dbReference type="Gene3D" id="3.30.565.10">
    <property type="entry name" value="Histidine kinase-like ATPase, C-terminal domain"/>
    <property type="match status" value="1"/>
</dbReference>
<feature type="domain" description="HAMP" evidence="13">
    <location>
        <begin position="63"/>
        <end position="116"/>
    </location>
</feature>
<dbReference type="RefSeq" id="WP_220165837.1">
    <property type="nucleotide sequence ID" value="NZ_CP080507.1"/>
</dbReference>
<keyword evidence="7 14" id="KW-0418">Kinase</keyword>
<evidence type="ECO:0000256" key="1">
    <source>
        <dbReference type="ARBA" id="ARBA00000085"/>
    </source>
</evidence>
<feature type="transmembrane region" description="Helical" evidence="10">
    <location>
        <begin position="12"/>
        <end position="36"/>
    </location>
</feature>
<dbReference type="PRINTS" id="PR00344">
    <property type="entry name" value="BCTRLSENSOR"/>
</dbReference>
<dbReference type="Gene3D" id="3.30.450.20">
    <property type="entry name" value="PAS domain"/>
    <property type="match status" value="1"/>
</dbReference>
<proteinExistence type="predicted"/>
<dbReference type="InterPro" id="IPR035965">
    <property type="entry name" value="PAS-like_dom_sf"/>
</dbReference>